<dbReference type="InterPro" id="IPR016155">
    <property type="entry name" value="Mopterin_synth/thiamin_S_b"/>
</dbReference>
<evidence type="ECO:0000256" key="3">
    <source>
        <dbReference type="ARBA" id="ARBA00024247"/>
    </source>
</evidence>
<proteinExistence type="inferred from homology"/>
<evidence type="ECO:0000313" key="4">
    <source>
        <dbReference type="EMBL" id="MBS4195928.1"/>
    </source>
</evidence>
<comment type="similarity">
    <text evidence="2">Belongs to the MoaD family.</text>
</comment>
<dbReference type="InterPro" id="IPR003749">
    <property type="entry name" value="ThiS/MoaD-like"/>
</dbReference>
<protein>
    <recommendedName>
        <fullName evidence="3">Molybdopterin synthase sulfur carrier subunit</fullName>
    </recommendedName>
</protein>
<dbReference type="GO" id="GO:0000166">
    <property type="term" value="F:nucleotide binding"/>
    <property type="evidence" value="ECO:0007669"/>
    <property type="project" value="UniProtKB-KW"/>
</dbReference>
<dbReference type="CDD" id="cd00754">
    <property type="entry name" value="Ubl_MoaD"/>
    <property type="match status" value="1"/>
</dbReference>
<evidence type="ECO:0000256" key="2">
    <source>
        <dbReference type="ARBA" id="ARBA00024200"/>
    </source>
</evidence>
<gene>
    <name evidence="4" type="primary">moaD</name>
    <name evidence="4" type="ORF">KHA97_12745</name>
</gene>
<dbReference type="RefSeq" id="WP_213125103.1">
    <property type="nucleotide sequence ID" value="NZ_JAGYPG010000002.1"/>
</dbReference>
<dbReference type="SUPFAM" id="SSF54285">
    <property type="entry name" value="MoaD/ThiS"/>
    <property type="match status" value="1"/>
</dbReference>
<dbReference type="Gene3D" id="3.10.20.30">
    <property type="match status" value="1"/>
</dbReference>
<dbReference type="PANTHER" id="PTHR33359">
    <property type="entry name" value="MOLYBDOPTERIN SYNTHASE SULFUR CARRIER SUBUNIT"/>
    <property type="match status" value="1"/>
</dbReference>
<dbReference type="InterPro" id="IPR044672">
    <property type="entry name" value="MOCS2A"/>
</dbReference>
<evidence type="ECO:0000313" key="5">
    <source>
        <dbReference type="Proteomes" id="UP000681414"/>
    </source>
</evidence>
<dbReference type="NCBIfam" id="TIGR01682">
    <property type="entry name" value="moaD"/>
    <property type="match status" value="1"/>
</dbReference>
<dbReference type="PANTHER" id="PTHR33359:SF1">
    <property type="entry name" value="MOLYBDOPTERIN SYNTHASE SULFUR CARRIER SUBUNIT"/>
    <property type="match status" value="1"/>
</dbReference>
<dbReference type="EMBL" id="JAGYPG010000002">
    <property type="protein sequence ID" value="MBS4195928.1"/>
    <property type="molecule type" value="Genomic_DNA"/>
</dbReference>
<dbReference type="AlphaFoldDB" id="A0A942TFJ2"/>
<sequence length="77" mass="8135">MNSILLFAHLKEQAGSDSLALDVTGKTVKDLREYLETEAKLGSMAGIMIAINEEFATDETVINTGDVIALIPPVSGG</sequence>
<reference evidence="4 5" key="1">
    <citation type="submission" date="2021-05" db="EMBL/GenBank/DDBJ databases">
        <title>Novel Bacillus species.</title>
        <authorList>
            <person name="Liu G."/>
        </authorList>
    </citation>
    <scope>NUCLEOTIDE SEQUENCE [LARGE SCALE GENOMIC DNA]</scope>
    <source>
        <strain evidence="5">FJAT-49780</strain>
    </source>
</reference>
<dbReference type="GO" id="GO:1990133">
    <property type="term" value="C:molybdopterin adenylyltransferase complex"/>
    <property type="evidence" value="ECO:0007669"/>
    <property type="project" value="TreeGrafter"/>
</dbReference>
<keyword evidence="1" id="KW-0547">Nucleotide-binding</keyword>
<dbReference type="InterPro" id="IPR012675">
    <property type="entry name" value="Beta-grasp_dom_sf"/>
</dbReference>
<accession>A0A942TFJ2</accession>
<dbReference type="GO" id="GO:0006777">
    <property type="term" value="P:Mo-molybdopterin cofactor biosynthetic process"/>
    <property type="evidence" value="ECO:0007669"/>
    <property type="project" value="InterPro"/>
</dbReference>
<comment type="caution">
    <text evidence="4">The sequence shown here is derived from an EMBL/GenBank/DDBJ whole genome shotgun (WGS) entry which is preliminary data.</text>
</comment>
<keyword evidence="5" id="KW-1185">Reference proteome</keyword>
<dbReference type="Pfam" id="PF02597">
    <property type="entry name" value="ThiS"/>
    <property type="match status" value="1"/>
</dbReference>
<name>A0A942TFJ2_9BACI</name>
<dbReference type="Proteomes" id="UP000681414">
    <property type="component" value="Unassembled WGS sequence"/>
</dbReference>
<evidence type="ECO:0000256" key="1">
    <source>
        <dbReference type="ARBA" id="ARBA00022741"/>
    </source>
</evidence>
<organism evidence="4 5">
    <name type="scientific">Lederbergia citri</name>
    <dbReference type="NCBI Taxonomy" id="2833580"/>
    <lineage>
        <taxon>Bacteria</taxon>
        <taxon>Bacillati</taxon>
        <taxon>Bacillota</taxon>
        <taxon>Bacilli</taxon>
        <taxon>Bacillales</taxon>
        <taxon>Bacillaceae</taxon>
        <taxon>Lederbergia</taxon>
    </lineage>
</organism>